<evidence type="ECO:0000256" key="5">
    <source>
        <dbReference type="HAMAP-Rule" id="MF_00527"/>
    </source>
</evidence>
<dbReference type="InterPro" id="IPR036995">
    <property type="entry name" value="MPG_sf"/>
</dbReference>
<gene>
    <name evidence="6" type="ORF">ERJ67_11505</name>
</gene>
<dbReference type="Proteomes" id="UP000317990">
    <property type="component" value="Unassembled WGS sequence"/>
</dbReference>
<comment type="similarity">
    <text evidence="1 5">Belongs to the DNA glycosylase MPG family.</text>
</comment>
<name>A0A524RLL4_9CHRO</name>
<dbReference type="GO" id="GO:0006284">
    <property type="term" value="P:base-excision repair"/>
    <property type="evidence" value="ECO:0007669"/>
    <property type="project" value="InterPro"/>
</dbReference>
<dbReference type="Pfam" id="PF02245">
    <property type="entry name" value="Pur_DNA_glyco"/>
    <property type="match status" value="1"/>
</dbReference>
<proteinExistence type="inferred from homology"/>
<dbReference type="InterPro" id="IPR011034">
    <property type="entry name" value="Formyl_transferase-like_C_sf"/>
</dbReference>
<dbReference type="PANTHER" id="PTHR10429:SF0">
    <property type="entry name" value="DNA-3-METHYLADENINE GLYCOSYLASE"/>
    <property type="match status" value="1"/>
</dbReference>
<evidence type="ECO:0000256" key="3">
    <source>
        <dbReference type="ARBA" id="ARBA00022801"/>
    </source>
</evidence>
<dbReference type="EMBL" id="SRMO01000096">
    <property type="protein sequence ID" value="TGG90138.1"/>
    <property type="molecule type" value="Genomic_DNA"/>
</dbReference>
<evidence type="ECO:0000256" key="2">
    <source>
        <dbReference type="ARBA" id="ARBA00022763"/>
    </source>
</evidence>
<dbReference type="HAMAP" id="MF_00527">
    <property type="entry name" value="3MGH"/>
    <property type="match status" value="1"/>
</dbReference>
<keyword evidence="4 5" id="KW-0234">DNA repair</keyword>
<dbReference type="CDD" id="cd00540">
    <property type="entry name" value="AAG"/>
    <property type="match status" value="1"/>
</dbReference>
<sequence length="239" mass="26523">MPTMPLPELDQPLPPAFFARAAERVGPDLIGCLLVRRDAGGLLRWGAIVETEAYCQTEPACHGHRRRSAGNETLFGPPGHFYVYVSYGVHHCCNVVTDRNDWASGVLLRAVDLPFPDRATDAGNPSGKVPAKPLDPRQLERAAAGPGLLCRHFAIDRSHDRLAVSDTDRLWLSPRPSSLTRALAVGQLSLQRATRIGISRGQQIPWRWYLRQSRSVSRRSRGDTLPRRGHCWSATLLEP</sequence>
<dbReference type="PANTHER" id="PTHR10429">
    <property type="entry name" value="DNA-3-METHYLADENINE GLYCOSYLASE"/>
    <property type="match status" value="1"/>
</dbReference>
<comment type="caution">
    <text evidence="6">The sequence shown here is derived from an EMBL/GenBank/DDBJ whole genome shotgun (WGS) entry which is preliminary data.</text>
</comment>
<evidence type="ECO:0000313" key="6">
    <source>
        <dbReference type="EMBL" id="TGG90138.1"/>
    </source>
</evidence>
<accession>A0A524RLL4</accession>
<dbReference type="AlphaFoldDB" id="A0A524RLL4"/>
<dbReference type="EC" id="3.2.2.-" evidence="5"/>
<evidence type="ECO:0000313" key="7">
    <source>
        <dbReference type="Proteomes" id="UP000317990"/>
    </source>
</evidence>
<dbReference type="Gene3D" id="3.10.300.10">
    <property type="entry name" value="Methylpurine-DNA glycosylase (MPG)"/>
    <property type="match status" value="1"/>
</dbReference>
<keyword evidence="2 5" id="KW-0227">DNA damage</keyword>
<evidence type="ECO:0000256" key="1">
    <source>
        <dbReference type="ARBA" id="ARBA00009232"/>
    </source>
</evidence>
<dbReference type="GO" id="GO:0003905">
    <property type="term" value="F:alkylbase DNA N-glycosylase activity"/>
    <property type="evidence" value="ECO:0007669"/>
    <property type="project" value="InterPro"/>
</dbReference>
<dbReference type="InterPro" id="IPR003180">
    <property type="entry name" value="MPG"/>
</dbReference>
<protein>
    <recommendedName>
        <fullName evidence="5">Putative 3-methyladenine DNA glycosylase</fullName>
        <ecNumber evidence="5">3.2.2.-</ecNumber>
    </recommendedName>
</protein>
<keyword evidence="3 5" id="KW-0378">Hydrolase</keyword>
<dbReference type="GO" id="GO:0003677">
    <property type="term" value="F:DNA binding"/>
    <property type="evidence" value="ECO:0007669"/>
    <property type="project" value="InterPro"/>
</dbReference>
<reference evidence="6 7" key="1">
    <citation type="journal article" date="2019" name="mSystems">
        <title>Life at home and on the roam: Genomic adaptions reflect the dual lifestyle of an intracellular, facultative symbiont.</title>
        <authorList>
            <person name="Burgsdorf I."/>
        </authorList>
    </citation>
    <scope>NUCLEOTIDE SEQUENCE [LARGE SCALE GENOMIC DNA]</scope>
    <source>
        <strain evidence="6">277cV</strain>
    </source>
</reference>
<evidence type="ECO:0000256" key="4">
    <source>
        <dbReference type="ARBA" id="ARBA00023204"/>
    </source>
</evidence>
<dbReference type="SUPFAM" id="SSF50486">
    <property type="entry name" value="FMT C-terminal domain-like"/>
    <property type="match status" value="1"/>
</dbReference>
<organism evidence="6 7">
    <name type="scientific">Aphanocapsa feldmannii 277cV</name>
    <dbReference type="NCBI Taxonomy" id="2507553"/>
    <lineage>
        <taxon>Bacteria</taxon>
        <taxon>Bacillati</taxon>
        <taxon>Cyanobacteriota</taxon>
        <taxon>Cyanophyceae</taxon>
        <taxon>Oscillatoriophycideae</taxon>
        <taxon>Chroococcales</taxon>
        <taxon>Microcystaceae</taxon>
        <taxon>Aphanocapsa</taxon>
    </lineage>
</organism>